<evidence type="ECO:0000256" key="4">
    <source>
        <dbReference type="PROSITE-ProRule" id="PRU00335"/>
    </source>
</evidence>
<dbReference type="Gene3D" id="1.10.357.10">
    <property type="entry name" value="Tetracycline Repressor, domain 2"/>
    <property type="match status" value="1"/>
</dbReference>
<dbReference type="EMBL" id="BAAAZN010000007">
    <property type="protein sequence ID" value="GAA3551746.1"/>
    <property type="molecule type" value="Genomic_DNA"/>
</dbReference>
<keyword evidence="1" id="KW-0805">Transcription regulation</keyword>
<dbReference type="PROSITE" id="PS50977">
    <property type="entry name" value="HTH_TETR_2"/>
    <property type="match status" value="1"/>
</dbReference>
<dbReference type="PANTHER" id="PTHR30055:SF234">
    <property type="entry name" value="HTH-TYPE TRANSCRIPTIONAL REGULATOR BETI"/>
    <property type="match status" value="1"/>
</dbReference>
<dbReference type="PANTHER" id="PTHR30055">
    <property type="entry name" value="HTH-TYPE TRANSCRIPTIONAL REGULATOR RUTR"/>
    <property type="match status" value="1"/>
</dbReference>
<proteinExistence type="predicted"/>
<sequence length="219" mass="24596">MPRPPGHGPGYEVKRQEIIDQAAALFAKQGYAATGIAELGEVAGLAKGALYYYIGSKENLLVEIQDRVLGPLLTGARSIAALDEDPVLKLRLLSQALLDIILARLDHIWVYEHDYRHLTGSNRSRLLRQRREFEKIVRGLLVAAMDVGAFRRLDPRLAMLQFLNLHNHTYQWARADGPWDAAFLSREYCATLISGFCSDGYDVAGLEKRLAEYRERSSA</sequence>
<evidence type="ECO:0000256" key="3">
    <source>
        <dbReference type="ARBA" id="ARBA00023163"/>
    </source>
</evidence>
<keyword evidence="2 4" id="KW-0238">DNA-binding</keyword>
<comment type="caution">
    <text evidence="6">The sequence shown here is derived from an EMBL/GenBank/DDBJ whole genome shotgun (WGS) entry which is preliminary data.</text>
</comment>
<dbReference type="Pfam" id="PF00440">
    <property type="entry name" value="TetR_N"/>
    <property type="match status" value="1"/>
</dbReference>
<organism evidence="6 7">
    <name type="scientific">Amycolatopsis ultiminotia</name>
    <dbReference type="NCBI Taxonomy" id="543629"/>
    <lineage>
        <taxon>Bacteria</taxon>
        <taxon>Bacillati</taxon>
        <taxon>Actinomycetota</taxon>
        <taxon>Actinomycetes</taxon>
        <taxon>Pseudonocardiales</taxon>
        <taxon>Pseudonocardiaceae</taxon>
        <taxon>Amycolatopsis</taxon>
    </lineage>
</organism>
<evidence type="ECO:0000256" key="2">
    <source>
        <dbReference type="ARBA" id="ARBA00023125"/>
    </source>
</evidence>
<dbReference type="InterPro" id="IPR001647">
    <property type="entry name" value="HTH_TetR"/>
</dbReference>
<dbReference type="Proteomes" id="UP001500689">
    <property type="component" value="Unassembled WGS sequence"/>
</dbReference>
<name>A0ABP6WHC6_9PSEU</name>
<dbReference type="InterPro" id="IPR036271">
    <property type="entry name" value="Tet_transcr_reg_TetR-rel_C_sf"/>
</dbReference>
<dbReference type="RefSeq" id="WP_344861744.1">
    <property type="nucleotide sequence ID" value="NZ_BAAAZN010000007.1"/>
</dbReference>
<evidence type="ECO:0000259" key="5">
    <source>
        <dbReference type="PROSITE" id="PS50977"/>
    </source>
</evidence>
<dbReference type="SUPFAM" id="SSF46689">
    <property type="entry name" value="Homeodomain-like"/>
    <property type="match status" value="1"/>
</dbReference>
<keyword evidence="7" id="KW-1185">Reference proteome</keyword>
<feature type="domain" description="HTH tetR-type" evidence="5">
    <location>
        <begin position="12"/>
        <end position="72"/>
    </location>
</feature>
<feature type="DNA-binding region" description="H-T-H motif" evidence="4">
    <location>
        <begin position="35"/>
        <end position="54"/>
    </location>
</feature>
<protein>
    <submittedName>
        <fullName evidence="6">TetR/AcrR family transcriptional regulator</fullName>
    </submittedName>
</protein>
<evidence type="ECO:0000256" key="1">
    <source>
        <dbReference type="ARBA" id="ARBA00023015"/>
    </source>
</evidence>
<dbReference type="InterPro" id="IPR050109">
    <property type="entry name" value="HTH-type_TetR-like_transc_reg"/>
</dbReference>
<evidence type="ECO:0000313" key="6">
    <source>
        <dbReference type="EMBL" id="GAA3551746.1"/>
    </source>
</evidence>
<dbReference type="InterPro" id="IPR041490">
    <property type="entry name" value="KstR2_TetR_C"/>
</dbReference>
<dbReference type="Pfam" id="PF17932">
    <property type="entry name" value="TetR_C_24"/>
    <property type="match status" value="1"/>
</dbReference>
<dbReference type="Gene3D" id="1.10.10.60">
    <property type="entry name" value="Homeodomain-like"/>
    <property type="match status" value="1"/>
</dbReference>
<dbReference type="InterPro" id="IPR009057">
    <property type="entry name" value="Homeodomain-like_sf"/>
</dbReference>
<keyword evidence="3" id="KW-0804">Transcription</keyword>
<evidence type="ECO:0000313" key="7">
    <source>
        <dbReference type="Proteomes" id="UP001500689"/>
    </source>
</evidence>
<dbReference type="SUPFAM" id="SSF48498">
    <property type="entry name" value="Tetracyclin repressor-like, C-terminal domain"/>
    <property type="match status" value="1"/>
</dbReference>
<dbReference type="PRINTS" id="PR00455">
    <property type="entry name" value="HTHTETR"/>
</dbReference>
<reference evidence="7" key="1">
    <citation type="journal article" date="2019" name="Int. J. Syst. Evol. Microbiol.">
        <title>The Global Catalogue of Microorganisms (GCM) 10K type strain sequencing project: providing services to taxonomists for standard genome sequencing and annotation.</title>
        <authorList>
            <consortium name="The Broad Institute Genomics Platform"/>
            <consortium name="The Broad Institute Genome Sequencing Center for Infectious Disease"/>
            <person name="Wu L."/>
            <person name="Ma J."/>
        </authorList>
    </citation>
    <scope>NUCLEOTIDE SEQUENCE [LARGE SCALE GENOMIC DNA]</scope>
    <source>
        <strain evidence="7">JCM 16898</strain>
    </source>
</reference>
<gene>
    <name evidence="6" type="ORF">GCM10022222_39180</name>
</gene>
<accession>A0ABP6WHC6</accession>